<evidence type="ECO:0000313" key="2">
    <source>
        <dbReference type="Proteomes" id="UP000590749"/>
    </source>
</evidence>
<keyword evidence="2" id="KW-1185">Reference proteome</keyword>
<comment type="caution">
    <text evidence="1">The sequence shown here is derived from an EMBL/GenBank/DDBJ whole genome shotgun (WGS) entry which is preliminary data.</text>
</comment>
<reference evidence="1 2" key="1">
    <citation type="submission" date="2020-08" db="EMBL/GenBank/DDBJ databases">
        <title>Genomic Encyclopedia of Type Strains, Phase III (KMG-III): the genomes of soil and plant-associated and newly described type strains.</title>
        <authorList>
            <person name="Whitman W."/>
        </authorList>
    </citation>
    <scope>NUCLEOTIDE SEQUENCE [LARGE SCALE GENOMIC DNA]</scope>
    <source>
        <strain evidence="1 2">CECT 3287</strain>
    </source>
</reference>
<protein>
    <submittedName>
        <fullName evidence="1">Uncharacterized protein</fullName>
    </submittedName>
</protein>
<dbReference type="EMBL" id="JACHXF010000028">
    <property type="protein sequence ID" value="MBB3100749.1"/>
    <property type="molecule type" value="Genomic_DNA"/>
</dbReference>
<name>A0A7W5FJG8_9ACTN</name>
<dbReference type="RefSeq" id="WP_183226789.1">
    <property type="nucleotide sequence ID" value="NZ_BMPW01000029.1"/>
</dbReference>
<accession>A0A7W5FJG8</accession>
<proteinExistence type="predicted"/>
<dbReference type="AlphaFoldDB" id="A0A7W5FJG8"/>
<dbReference type="Proteomes" id="UP000590749">
    <property type="component" value="Unassembled WGS sequence"/>
</dbReference>
<gene>
    <name evidence="1" type="ORF">FHR83_008474</name>
</gene>
<evidence type="ECO:0000313" key="1">
    <source>
        <dbReference type="EMBL" id="MBB3100749.1"/>
    </source>
</evidence>
<sequence length="83" mass="7787">MTDTTSATPMTGGFTGDPADAFTVTGTGGCCGNPAQAPLALPDPAAATAAPCCGTTAEAEQSGSCCGIAAKRQAVDAGQGCCG</sequence>
<organism evidence="1 2">
    <name type="scientific">Actinoplanes campanulatus</name>
    <dbReference type="NCBI Taxonomy" id="113559"/>
    <lineage>
        <taxon>Bacteria</taxon>
        <taxon>Bacillati</taxon>
        <taxon>Actinomycetota</taxon>
        <taxon>Actinomycetes</taxon>
        <taxon>Micromonosporales</taxon>
        <taxon>Micromonosporaceae</taxon>
        <taxon>Actinoplanes</taxon>
    </lineage>
</organism>